<protein>
    <submittedName>
        <fullName evidence="5">Helix-turn-helix transcriptional regulator</fullName>
    </submittedName>
</protein>
<evidence type="ECO:0000256" key="2">
    <source>
        <dbReference type="ARBA" id="ARBA00023125"/>
    </source>
</evidence>
<evidence type="ECO:0000313" key="6">
    <source>
        <dbReference type="Proteomes" id="UP000613030"/>
    </source>
</evidence>
<dbReference type="EMBL" id="JAERRB010000018">
    <property type="protein sequence ID" value="MBL0745689.1"/>
    <property type="molecule type" value="Genomic_DNA"/>
</dbReference>
<keyword evidence="6" id="KW-1185">Reference proteome</keyword>
<accession>A0ABS1L1W4</accession>
<name>A0ABS1L1W4_9BACT</name>
<gene>
    <name evidence="5" type="ORF">JI741_30935</name>
</gene>
<keyword evidence="2" id="KW-0238">DNA-binding</keyword>
<dbReference type="Gene3D" id="1.10.10.60">
    <property type="entry name" value="Homeodomain-like"/>
    <property type="match status" value="1"/>
</dbReference>
<keyword evidence="1" id="KW-0805">Transcription regulation</keyword>
<proteinExistence type="predicted"/>
<evidence type="ECO:0000313" key="5">
    <source>
        <dbReference type="EMBL" id="MBL0745689.1"/>
    </source>
</evidence>
<reference evidence="5 6" key="1">
    <citation type="submission" date="2021-01" db="EMBL/GenBank/DDBJ databases">
        <title>Chryseolinea sp. Jin1 Genome sequencing and assembly.</title>
        <authorList>
            <person name="Kim I."/>
        </authorList>
    </citation>
    <scope>NUCLEOTIDE SEQUENCE [LARGE SCALE GENOMIC DNA]</scope>
    <source>
        <strain evidence="5 6">Jin1</strain>
    </source>
</reference>
<dbReference type="PANTHER" id="PTHR46796">
    <property type="entry name" value="HTH-TYPE TRANSCRIPTIONAL ACTIVATOR RHAS-RELATED"/>
    <property type="match status" value="1"/>
</dbReference>
<dbReference type="InterPro" id="IPR050204">
    <property type="entry name" value="AraC_XylS_family_regulators"/>
</dbReference>
<dbReference type="RefSeq" id="WP_202016257.1">
    <property type="nucleotide sequence ID" value="NZ_JAERRB010000018.1"/>
</dbReference>
<dbReference type="PANTHER" id="PTHR46796:SF13">
    <property type="entry name" value="HTH-TYPE TRANSCRIPTIONAL ACTIVATOR RHAS"/>
    <property type="match status" value="1"/>
</dbReference>
<dbReference type="PROSITE" id="PS01124">
    <property type="entry name" value="HTH_ARAC_FAMILY_2"/>
    <property type="match status" value="1"/>
</dbReference>
<dbReference type="Proteomes" id="UP000613030">
    <property type="component" value="Unassembled WGS sequence"/>
</dbReference>
<keyword evidence="3" id="KW-0804">Transcription</keyword>
<evidence type="ECO:0000256" key="1">
    <source>
        <dbReference type="ARBA" id="ARBA00023015"/>
    </source>
</evidence>
<sequence>MVYVKGGSSAIPYIKELPGSGINLVIDLNEKTSNTIFAEHDFSGKHIVKNAWISGVQAKAIYYKNNPESTIVSVRFTMGGFYALSKTPITAIGHVGLDAVSIFGNSFNHLYQKLIEAADVDAVFALIENYFVQYAIEASFESSLVRFIDKNIARPIDWLINKSGYSQKHVISVVKKQTGFSPKYLQRLNRFQNVVNEIQLLRERTDWLTIVQRYGYHDQAHFVKEFAHFTGITPTEYLRSQLEIEGNQLVTDMILSPPTR</sequence>
<dbReference type="Pfam" id="PF12833">
    <property type="entry name" value="HTH_18"/>
    <property type="match status" value="1"/>
</dbReference>
<dbReference type="InterPro" id="IPR009057">
    <property type="entry name" value="Homeodomain-like_sf"/>
</dbReference>
<evidence type="ECO:0000259" key="4">
    <source>
        <dbReference type="PROSITE" id="PS01124"/>
    </source>
</evidence>
<comment type="caution">
    <text evidence="5">The sequence shown here is derived from an EMBL/GenBank/DDBJ whole genome shotgun (WGS) entry which is preliminary data.</text>
</comment>
<dbReference type="SUPFAM" id="SSF46689">
    <property type="entry name" value="Homeodomain-like"/>
    <property type="match status" value="1"/>
</dbReference>
<dbReference type="InterPro" id="IPR018060">
    <property type="entry name" value="HTH_AraC"/>
</dbReference>
<feature type="domain" description="HTH araC/xylS-type" evidence="4">
    <location>
        <begin position="142"/>
        <end position="240"/>
    </location>
</feature>
<evidence type="ECO:0000256" key="3">
    <source>
        <dbReference type="ARBA" id="ARBA00023163"/>
    </source>
</evidence>
<organism evidence="5 6">
    <name type="scientific">Chryseolinea lacunae</name>
    <dbReference type="NCBI Taxonomy" id="2801331"/>
    <lineage>
        <taxon>Bacteria</taxon>
        <taxon>Pseudomonadati</taxon>
        <taxon>Bacteroidota</taxon>
        <taxon>Cytophagia</taxon>
        <taxon>Cytophagales</taxon>
        <taxon>Fulvivirgaceae</taxon>
        <taxon>Chryseolinea</taxon>
    </lineage>
</organism>